<keyword evidence="2" id="KW-1185">Reference proteome</keyword>
<name>A0A5C3KBE9_COPMA</name>
<proteinExistence type="predicted"/>
<protein>
    <submittedName>
        <fullName evidence="1">Uncharacterized protein</fullName>
    </submittedName>
</protein>
<reference evidence="1 2" key="1">
    <citation type="journal article" date="2019" name="Nat. Ecol. Evol.">
        <title>Megaphylogeny resolves global patterns of mushroom evolution.</title>
        <authorList>
            <person name="Varga T."/>
            <person name="Krizsan K."/>
            <person name="Foldi C."/>
            <person name="Dima B."/>
            <person name="Sanchez-Garcia M."/>
            <person name="Sanchez-Ramirez S."/>
            <person name="Szollosi G.J."/>
            <person name="Szarkandi J.G."/>
            <person name="Papp V."/>
            <person name="Albert L."/>
            <person name="Andreopoulos W."/>
            <person name="Angelini C."/>
            <person name="Antonin V."/>
            <person name="Barry K.W."/>
            <person name="Bougher N.L."/>
            <person name="Buchanan P."/>
            <person name="Buyck B."/>
            <person name="Bense V."/>
            <person name="Catcheside P."/>
            <person name="Chovatia M."/>
            <person name="Cooper J."/>
            <person name="Damon W."/>
            <person name="Desjardin D."/>
            <person name="Finy P."/>
            <person name="Geml J."/>
            <person name="Haridas S."/>
            <person name="Hughes K."/>
            <person name="Justo A."/>
            <person name="Karasinski D."/>
            <person name="Kautmanova I."/>
            <person name="Kiss B."/>
            <person name="Kocsube S."/>
            <person name="Kotiranta H."/>
            <person name="LaButti K.M."/>
            <person name="Lechner B.E."/>
            <person name="Liimatainen K."/>
            <person name="Lipzen A."/>
            <person name="Lukacs Z."/>
            <person name="Mihaltcheva S."/>
            <person name="Morgado L.N."/>
            <person name="Niskanen T."/>
            <person name="Noordeloos M.E."/>
            <person name="Ohm R.A."/>
            <person name="Ortiz-Santana B."/>
            <person name="Ovrebo C."/>
            <person name="Racz N."/>
            <person name="Riley R."/>
            <person name="Savchenko A."/>
            <person name="Shiryaev A."/>
            <person name="Soop K."/>
            <person name="Spirin V."/>
            <person name="Szebenyi C."/>
            <person name="Tomsovsky M."/>
            <person name="Tulloss R.E."/>
            <person name="Uehling J."/>
            <person name="Grigoriev I.V."/>
            <person name="Vagvolgyi C."/>
            <person name="Papp T."/>
            <person name="Martin F.M."/>
            <person name="Miettinen O."/>
            <person name="Hibbett D.S."/>
            <person name="Nagy L.G."/>
        </authorList>
    </citation>
    <scope>NUCLEOTIDE SEQUENCE [LARGE SCALE GENOMIC DNA]</scope>
    <source>
        <strain evidence="1 2">CBS 121175</strain>
    </source>
</reference>
<dbReference type="STRING" id="230819.A0A5C3KBE9"/>
<gene>
    <name evidence="1" type="ORF">FA15DRAFT_661782</name>
</gene>
<dbReference type="EMBL" id="ML210595">
    <property type="protein sequence ID" value="TFK16963.1"/>
    <property type="molecule type" value="Genomic_DNA"/>
</dbReference>
<evidence type="ECO:0000313" key="1">
    <source>
        <dbReference type="EMBL" id="TFK16963.1"/>
    </source>
</evidence>
<feature type="non-terminal residue" evidence="1">
    <location>
        <position position="1"/>
    </location>
</feature>
<dbReference type="Proteomes" id="UP000307440">
    <property type="component" value="Unassembled WGS sequence"/>
</dbReference>
<dbReference type="OrthoDB" id="2527272at2759"/>
<sequence length="145" mass="17050">FLQKVFPEPDSRPDFICIDKACLVMRTVVSNPSWKDWLETSRFIVDSYHYNNHKASDELCQKWCNPAPEDGSQPNLVIVAQNAQGQPYLKQAFNTQVSYNFNWLIHVMLYYHSKMVLQKKKNINVIEVDDEDEEARVYDTDEEED</sequence>
<dbReference type="AlphaFoldDB" id="A0A5C3KBE9"/>
<accession>A0A5C3KBE9</accession>
<organism evidence="1 2">
    <name type="scientific">Coprinopsis marcescibilis</name>
    <name type="common">Agaric fungus</name>
    <name type="synonym">Psathyrella marcescibilis</name>
    <dbReference type="NCBI Taxonomy" id="230819"/>
    <lineage>
        <taxon>Eukaryota</taxon>
        <taxon>Fungi</taxon>
        <taxon>Dikarya</taxon>
        <taxon>Basidiomycota</taxon>
        <taxon>Agaricomycotina</taxon>
        <taxon>Agaricomycetes</taxon>
        <taxon>Agaricomycetidae</taxon>
        <taxon>Agaricales</taxon>
        <taxon>Agaricineae</taxon>
        <taxon>Psathyrellaceae</taxon>
        <taxon>Coprinopsis</taxon>
    </lineage>
</organism>
<evidence type="ECO:0000313" key="2">
    <source>
        <dbReference type="Proteomes" id="UP000307440"/>
    </source>
</evidence>